<dbReference type="EMBL" id="JADQBC010000025">
    <property type="protein sequence ID" value="MBR8827290.1"/>
    <property type="molecule type" value="Genomic_DNA"/>
</dbReference>
<dbReference type="GO" id="GO:0016779">
    <property type="term" value="F:nucleotidyltransferase activity"/>
    <property type="evidence" value="ECO:0007669"/>
    <property type="project" value="UniProtKB-KW"/>
</dbReference>
<name>A0A941JUQ1_9CHRO</name>
<dbReference type="CDD" id="cd05403">
    <property type="entry name" value="NT_KNTase_like"/>
    <property type="match status" value="1"/>
</dbReference>
<gene>
    <name evidence="11" type="ORF">DSM107014_05190</name>
</gene>
<comment type="similarity">
    <text evidence="9">Belongs to the MntA antitoxin family.</text>
</comment>
<dbReference type="GO" id="GO:0005524">
    <property type="term" value="F:ATP binding"/>
    <property type="evidence" value="ECO:0007669"/>
    <property type="project" value="UniProtKB-KW"/>
</dbReference>
<dbReference type="SUPFAM" id="SSF81301">
    <property type="entry name" value="Nucleotidyltransferase"/>
    <property type="match status" value="1"/>
</dbReference>
<reference evidence="11" key="1">
    <citation type="submission" date="2021-02" db="EMBL/GenBank/DDBJ databases">
        <title>Metagenome analyses of Stigonema ocellatum DSM 106950, Chlorogloea purpurea SAG 13.99 and Gomphosphaeria aponina DSM 107014.</title>
        <authorList>
            <person name="Marter P."/>
            <person name="Huang S."/>
        </authorList>
    </citation>
    <scope>NUCLEOTIDE SEQUENCE</scope>
    <source>
        <strain evidence="11">JP213</strain>
    </source>
</reference>
<dbReference type="InterPro" id="IPR052038">
    <property type="entry name" value="Type-VII_TA_antitoxin"/>
</dbReference>
<dbReference type="PANTHER" id="PTHR33571:SF14">
    <property type="entry name" value="PROTEIN ADENYLYLTRANSFERASE MJ0435-RELATED"/>
    <property type="match status" value="1"/>
</dbReference>
<evidence type="ECO:0000256" key="1">
    <source>
        <dbReference type="ARBA" id="ARBA00001946"/>
    </source>
</evidence>
<dbReference type="Gene3D" id="3.30.460.10">
    <property type="entry name" value="Beta Polymerase, domain 2"/>
    <property type="match status" value="1"/>
</dbReference>
<evidence type="ECO:0000256" key="9">
    <source>
        <dbReference type="ARBA" id="ARBA00038276"/>
    </source>
</evidence>
<evidence type="ECO:0000256" key="6">
    <source>
        <dbReference type="ARBA" id="ARBA00022741"/>
    </source>
</evidence>
<proteinExistence type="inferred from homology"/>
<evidence type="ECO:0000256" key="5">
    <source>
        <dbReference type="ARBA" id="ARBA00022723"/>
    </source>
</evidence>
<keyword evidence="3" id="KW-0808">Transferase</keyword>
<dbReference type="AlphaFoldDB" id="A0A941JUQ1"/>
<dbReference type="InterPro" id="IPR002934">
    <property type="entry name" value="Polymerase_NTP_transf_dom"/>
</dbReference>
<dbReference type="GO" id="GO:0046872">
    <property type="term" value="F:metal ion binding"/>
    <property type="evidence" value="ECO:0007669"/>
    <property type="project" value="UniProtKB-KW"/>
</dbReference>
<evidence type="ECO:0000313" key="12">
    <source>
        <dbReference type="Proteomes" id="UP000767446"/>
    </source>
</evidence>
<keyword evidence="4" id="KW-0548">Nucleotidyltransferase</keyword>
<evidence type="ECO:0000256" key="4">
    <source>
        <dbReference type="ARBA" id="ARBA00022695"/>
    </source>
</evidence>
<dbReference type="PANTHER" id="PTHR33571">
    <property type="entry name" value="SSL8005 PROTEIN"/>
    <property type="match status" value="1"/>
</dbReference>
<evidence type="ECO:0000256" key="8">
    <source>
        <dbReference type="ARBA" id="ARBA00022842"/>
    </source>
</evidence>
<evidence type="ECO:0000259" key="10">
    <source>
        <dbReference type="Pfam" id="PF01909"/>
    </source>
</evidence>
<organism evidence="11 12">
    <name type="scientific">Gomphosphaeria aponina SAG 52.96 = DSM 107014</name>
    <dbReference type="NCBI Taxonomy" id="1521640"/>
    <lineage>
        <taxon>Bacteria</taxon>
        <taxon>Bacillati</taxon>
        <taxon>Cyanobacteriota</taxon>
        <taxon>Cyanophyceae</taxon>
        <taxon>Oscillatoriophycideae</taxon>
        <taxon>Chroococcales</taxon>
        <taxon>Gomphosphaeriaceae</taxon>
        <taxon>Gomphosphaeria</taxon>
    </lineage>
</organism>
<dbReference type="Pfam" id="PF01909">
    <property type="entry name" value="NTP_transf_2"/>
    <property type="match status" value="1"/>
</dbReference>
<feature type="domain" description="Polymerase nucleotidyl transferase" evidence="10">
    <location>
        <begin position="60"/>
        <end position="131"/>
    </location>
</feature>
<keyword evidence="2" id="KW-1277">Toxin-antitoxin system</keyword>
<keyword evidence="5" id="KW-0479">Metal-binding</keyword>
<keyword evidence="6" id="KW-0547">Nucleotide-binding</keyword>
<dbReference type="InterPro" id="IPR043519">
    <property type="entry name" value="NT_sf"/>
</dbReference>
<evidence type="ECO:0000313" key="11">
    <source>
        <dbReference type="EMBL" id="MBR8827290.1"/>
    </source>
</evidence>
<dbReference type="Proteomes" id="UP000767446">
    <property type="component" value="Unassembled WGS sequence"/>
</dbReference>
<accession>A0A941JUQ1</accession>
<evidence type="ECO:0000256" key="3">
    <source>
        <dbReference type="ARBA" id="ARBA00022679"/>
    </source>
</evidence>
<evidence type="ECO:0000256" key="7">
    <source>
        <dbReference type="ARBA" id="ARBA00022840"/>
    </source>
</evidence>
<comment type="cofactor">
    <cofactor evidence="1">
        <name>Mg(2+)</name>
        <dbReference type="ChEBI" id="CHEBI:18420"/>
    </cofactor>
</comment>
<evidence type="ECO:0000256" key="2">
    <source>
        <dbReference type="ARBA" id="ARBA00022649"/>
    </source>
</evidence>
<sequence length="143" mass="16147">MSKRRVILDLPVSVFQQLTELAKAKNQSIEAVAAQTLAINLPPTQKKIWQRDEVLAIIAAHREELQSMGVKSLELFGSVARNEANADSDVDFLVEFDRPVGFKFFQVQYFLEDLLGCPVDLGSRKALKEHLREPVLEDVIHAF</sequence>
<keyword evidence="7" id="KW-0067">ATP-binding</keyword>
<keyword evidence="8" id="KW-0460">Magnesium</keyword>
<protein>
    <submittedName>
        <fullName evidence="11">Nucleotidyltransferase family protein</fullName>
    </submittedName>
</protein>
<comment type="caution">
    <text evidence="11">The sequence shown here is derived from an EMBL/GenBank/DDBJ whole genome shotgun (WGS) entry which is preliminary data.</text>
</comment>